<dbReference type="AlphaFoldDB" id="A0A5J4VU31"/>
<evidence type="ECO:0000313" key="2">
    <source>
        <dbReference type="Proteomes" id="UP000324800"/>
    </source>
</evidence>
<organism evidence="1 2">
    <name type="scientific">Streblomastix strix</name>
    <dbReference type="NCBI Taxonomy" id="222440"/>
    <lineage>
        <taxon>Eukaryota</taxon>
        <taxon>Metamonada</taxon>
        <taxon>Preaxostyla</taxon>
        <taxon>Oxymonadida</taxon>
        <taxon>Streblomastigidae</taxon>
        <taxon>Streblomastix</taxon>
    </lineage>
</organism>
<name>A0A5J4VU31_9EUKA</name>
<accession>A0A5J4VU31</accession>
<gene>
    <name evidence="1" type="ORF">EZS28_018344</name>
</gene>
<dbReference type="Proteomes" id="UP000324800">
    <property type="component" value="Unassembled WGS sequence"/>
</dbReference>
<protein>
    <submittedName>
        <fullName evidence="1">Uncharacterized protein</fullName>
    </submittedName>
</protein>
<sequence length="294" mass="34209">MFNKYKYSDLTTIFKLRIGCPIDDEDEIDQHSQSQQQSSSSSQSNADIQGLFTFDAQQKLLRKLSVLQYNLRLALRVAREAVLRALRRLRGRYHQGMFVEVNSIDEFAVQEQDVDIAFTMVQENKSLRRDLVLARSLQQNVGIKEKDQLIENFMDLERLKQISLLERVVLASTISASVDTVNYIIDIHSPNQINANSSSIDQHNARPTISAQLNPFYFSENSILPQEEQQEQNNGWDSGLCDPEKLESIWEENSNKSIQNEYQFEIRLIEWIEDMMKKMGKEINRNQEDQIKQE</sequence>
<evidence type="ECO:0000313" key="1">
    <source>
        <dbReference type="EMBL" id="KAA6386128.1"/>
    </source>
</evidence>
<reference evidence="1 2" key="1">
    <citation type="submission" date="2019-03" db="EMBL/GenBank/DDBJ databases">
        <title>Single cell metagenomics reveals metabolic interactions within the superorganism composed of flagellate Streblomastix strix and complex community of Bacteroidetes bacteria on its surface.</title>
        <authorList>
            <person name="Treitli S.C."/>
            <person name="Kolisko M."/>
            <person name="Husnik F."/>
            <person name="Keeling P."/>
            <person name="Hampl V."/>
        </authorList>
    </citation>
    <scope>NUCLEOTIDE SEQUENCE [LARGE SCALE GENOMIC DNA]</scope>
    <source>
        <strain evidence="1">ST1C</strain>
    </source>
</reference>
<proteinExistence type="predicted"/>
<comment type="caution">
    <text evidence="1">The sequence shown here is derived from an EMBL/GenBank/DDBJ whole genome shotgun (WGS) entry which is preliminary data.</text>
</comment>
<dbReference type="EMBL" id="SNRW01004951">
    <property type="protein sequence ID" value="KAA6386128.1"/>
    <property type="molecule type" value="Genomic_DNA"/>
</dbReference>